<dbReference type="AlphaFoldDB" id="A0AA86RYF8"/>
<dbReference type="EMBL" id="OY731398">
    <property type="protein sequence ID" value="CAJ1788325.1"/>
    <property type="molecule type" value="Genomic_DNA"/>
</dbReference>
<dbReference type="Gramene" id="rna-AYBTSS11_LOCUS295">
    <property type="protein sequence ID" value="CAJ1788325.1"/>
    <property type="gene ID" value="gene-AYBTSS11_LOCUS295"/>
</dbReference>
<keyword evidence="2" id="KW-1185">Reference proteome</keyword>
<sequence>MEIVREGNFCAYMLASVAPSFADFFWWDLIPSFDVIEVSLLVLDGGNICHNSIPPSASFLAWRLIFVSEDNVWSIFNLG</sequence>
<evidence type="ECO:0000313" key="2">
    <source>
        <dbReference type="Proteomes" id="UP001189624"/>
    </source>
</evidence>
<name>A0AA86RYF8_9FABA</name>
<dbReference type="Proteomes" id="UP001189624">
    <property type="component" value="Chromosome 1"/>
</dbReference>
<organism evidence="1 2">
    <name type="scientific">Sphenostylis stenocarpa</name>
    <dbReference type="NCBI Taxonomy" id="92480"/>
    <lineage>
        <taxon>Eukaryota</taxon>
        <taxon>Viridiplantae</taxon>
        <taxon>Streptophyta</taxon>
        <taxon>Embryophyta</taxon>
        <taxon>Tracheophyta</taxon>
        <taxon>Spermatophyta</taxon>
        <taxon>Magnoliopsida</taxon>
        <taxon>eudicotyledons</taxon>
        <taxon>Gunneridae</taxon>
        <taxon>Pentapetalae</taxon>
        <taxon>rosids</taxon>
        <taxon>fabids</taxon>
        <taxon>Fabales</taxon>
        <taxon>Fabaceae</taxon>
        <taxon>Papilionoideae</taxon>
        <taxon>50 kb inversion clade</taxon>
        <taxon>NPAAA clade</taxon>
        <taxon>indigoferoid/millettioid clade</taxon>
        <taxon>Phaseoleae</taxon>
        <taxon>Sphenostylis</taxon>
    </lineage>
</organism>
<accession>A0AA86RYF8</accession>
<protein>
    <submittedName>
        <fullName evidence="1">Uncharacterized protein</fullName>
    </submittedName>
</protein>
<reference evidence="1" key="1">
    <citation type="submission" date="2023-10" db="EMBL/GenBank/DDBJ databases">
        <authorList>
            <person name="Domelevo Entfellner J.-B."/>
        </authorList>
    </citation>
    <scope>NUCLEOTIDE SEQUENCE</scope>
</reference>
<evidence type="ECO:0000313" key="1">
    <source>
        <dbReference type="EMBL" id="CAJ1788325.1"/>
    </source>
</evidence>
<proteinExistence type="predicted"/>
<gene>
    <name evidence="1" type="ORF">AYBTSS11_LOCUS295</name>
</gene>